<gene>
    <name evidence="3" type="ORF">BSL78_01586</name>
</gene>
<feature type="compositionally biased region" description="Low complexity" evidence="1">
    <location>
        <begin position="217"/>
        <end position="231"/>
    </location>
</feature>
<sequence length="412" mass="46129">MNTRKRRYYGEPARTGYGTILDVKVAHRKAKRRSIVKDKKREIHRQNERHRHHSVNLAIQELSQLVPCLEPRRNNTKQNIVQRTGEYMEYLNNKVTAMCDQLRCTKSLCHDSLAMSQILSAVVDGQEEKFPADNPIHLSNLEALLDNMHIENRTYKIRKQAERDDCLNSEEEGLGDQKEVKKSFRVQSIKGARKKSDSDFPRGQPFVASPSFHESRSFTSPSVSGSTSLCSQEVVTPGYLGDGEESASPVGTASCTKSLSLSNSSDDISDDGSMDDAAISSAVKIVVPRGNLMNPQKYPSSTKRETSKKLLLLTDKSVSKEIQQQRVIIYAEQFASIRKCQVADGRSPRSRQHDYDSRLPTTLVIPNNNTKLLQIVPAQSSAQNIKVTTESLEKGTRGSRGVLVVKKIDQNQ</sequence>
<comment type="caution">
    <text evidence="3">The sequence shown here is derived from an EMBL/GenBank/DDBJ whole genome shotgun (WGS) entry which is preliminary data.</text>
</comment>
<dbReference type="GO" id="GO:0046983">
    <property type="term" value="F:protein dimerization activity"/>
    <property type="evidence" value="ECO:0007669"/>
    <property type="project" value="InterPro"/>
</dbReference>
<dbReference type="InterPro" id="IPR011598">
    <property type="entry name" value="bHLH_dom"/>
</dbReference>
<evidence type="ECO:0000313" key="4">
    <source>
        <dbReference type="Proteomes" id="UP000230750"/>
    </source>
</evidence>
<dbReference type="PROSITE" id="PS50888">
    <property type="entry name" value="BHLH"/>
    <property type="match status" value="1"/>
</dbReference>
<dbReference type="OrthoDB" id="10072464at2759"/>
<dbReference type="Proteomes" id="UP000230750">
    <property type="component" value="Unassembled WGS sequence"/>
</dbReference>
<name>A0A2G8LMH7_STIJA</name>
<keyword evidence="4" id="KW-1185">Reference proteome</keyword>
<dbReference type="AlphaFoldDB" id="A0A2G8LMH7"/>
<evidence type="ECO:0000259" key="2">
    <source>
        <dbReference type="PROSITE" id="PS50888"/>
    </source>
</evidence>
<feature type="region of interest" description="Disordered" evidence="1">
    <location>
        <begin position="190"/>
        <end position="274"/>
    </location>
</feature>
<dbReference type="Pfam" id="PF00010">
    <property type="entry name" value="HLH"/>
    <property type="match status" value="1"/>
</dbReference>
<protein>
    <recommendedName>
        <fullName evidence="2">BHLH domain-containing protein</fullName>
    </recommendedName>
</protein>
<accession>A0A2G8LMH7</accession>
<reference evidence="3 4" key="1">
    <citation type="journal article" date="2017" name="PLoS Biol.">
        <title>The sea cucumber genome provides insights into morphological evolution and visceral regeneration.</title>
        <authorList>
            <person name="Zhang X."/>
            <person name="Sun L."/>
            <person name="Yuan J."/>
            <person name="Sun Y."/>
            <person name="Gao Y."/>
            <person name="Zhang L."/>
            <person name="Li S."/>
            <person name="Dai H."/>
            <person name="Hamel J.F."/>
            <person name="Liu C."/>
            <person name="Yu Y."/>
            <person name="Liu S."/>
            <person name="Lin W."/>
            <person name="Guo K."/>
            <person name="Jin S."/>
            <person name="Xu P."/>
            <person name="Storey K.B."/>
            <person name="Huan P."/>
            <person name="Zhang T."/>
            <person name="Zhou Y."/>
            <person name="Zhang J."/>
            <person name="Lin C."/>
            <person name="Li X."/>
            <person name="Xing L."/>
            <person name="Huo D."/>
            <person name="Sun M."/>
            <person name="Wang L."/>
            <person name="Mercier A."/>
            <person name="Li F."/>
            <person name="Yang H."/>
            <person name="Xiang J."/>
        </authorList>
    </citation>
    <scope>NUCLEOTIDE SEQUENCE [LARGE SCALE GENOMIC DNA]</scope>
    <source>
        <strain evidence="3">Shaxun</strain>
        <tissue evidence="3">Muscle</tissue>
    </source>
</reference>
<dbReference type="InterPro" id="IPR036638">
    <property type="entry name" value="HLH_DNA-bd_sf"/>
</dbReference>
<proteinExistence type="predicted"/>
<dbReference type="SUPFAM" id="SSF47459">
    <property type="entry name" value="HLH, helix-loop-helix DNA-binding domain"/>
    <property type="match status" value="1"/>
</dbReference>
<dbReference type="EMBL" id="MRZV01000031">
    <property type="protein sequence ID" value="PIK61461.1"/>
    <property type="molecule type" value="Genomic_DNA"/>
</dbReference>
<evidence type="ECO:0000256" key="1">
    <source>
        <dbReference type="SAM" id="MobiDB-lite"/>
    </source>
</evidence>
<feature type="domain" description="BHLH" evidence="2">
    <location>
        <begin position="39"/>
        <end position="91"/>
    </location>
</feature>
<dbReference type="Gene3D" id="4.10.280.10">
    <property type="entry name" value="Helix-loop-helix DNA-binding domain"/>
    <property type="match status" value="1"/>
</dbReference>
<evidence type="ECO:0000313" key="3">
    <source>
        <dbReference type="EMBL" id="PIK61461.1"/>
    </source>
</evidence>
<dbReference type="SMART" id="SM00353">
    <property type="entry name" value="HLH"/>
    <property type="match status" value="1"/>
</dbReference>
<organism evidence="3 4">
    <name type="scientific">Stichopus japonicus</name>
    <name type="common">Sea cucumber</name>
    <dbReference type="NCBI Taxonomy" id="307972"/>
    <lineage>
        <taxon>Eukaryota</taxon>
        <taxon>Metazoa</taxon>
        <taxon>Echinodermata</taxon>
        <taxon>Eleutherozoa</taxon>
        <taxon>Echinozoa</taxon>
        <taxon>Holothuroidea</taxon>
        <taxon>Aspidochirotacea</taxon>
        <taxon>Aspidochirotida</taxon>
        <taxon>Stichopodidae</taxon>
        <taxon>Apostichopus</taxon>
    </lineage>
</organism>